<feature type="transmembrane region" description="Helical" evidence="8">
    <location>
        <begin position="108"/>
        <end position="130"/>
    </location>
</feature>
<proteinExistence type="evidence at transcript level"/>
<comment type="function">
    <text evidence="8">May be involved in fusion of retrograde transport vesicles derived from an endocytic compartment with the Golgi complex.</text>
</comment>
<evidence type="ECO:0000256" key="6">
    <source>
        <dbReference type="ARBA" id="ARBA00023136"/>
    </source>
</evidence>
<feature type="transmembrane region" description="Helical" evidence="8">
    <location>
        <begin position="76"/>
        <end position="96"/>
    </location>
</feature>
<dbReference type="EMBL" id="EF081739">
    <property type="protein sequence ID" value="ABK21121.1"/>
    <property type="molecule type" value="mRNA"/>
</dbReference>
<feature type="transmembrane region" description="Helical" evidence="8">
    <location>
        <begin position="136"/>
        <end position="157"/>
    </location>
</feature>
<accession>A9NKG0</accession>
<keyword evidence="3 8" id="KW-0812">Transmembrane</keyword>
<evidence type="ECO:0000256" key="7">
    <source>
        <dbReference type="ARBA" id="ARBA00025800"/>
    </source>
</evidence>
<evidence type="ECO:0000256" key="4">
    <source>
        <dbReference type="ARBA" id="ARBA00022927"/>
    </source>
</evidence>
<name>A9NKG0_PICSI</name>
<dbReference type="GO" id="GO:0016192">
    <property type="term" value="P:vesicle-mediated transport"/>
    <property type="evidence" value="ECO:0007669"/>
    <property type="project" value="InterPro"/>
</dbReference>
<sequence length="174" mass="19426">MYMERMSGAMGRLKSLVGMEEEEEAQEEENIFLTDDLSRQCSLSPQQRMYGFAACLACGLFCTLLSLLVFLHPIKFAVTFTFGNLLSLGSTAFLVGPMRQLKMMFDPVRVVASAVFIGSMAIALFCALYIHSKLLTLLAIIIEFCALIWYSLSYIPFARAAAKKFMGSCFEAEF</sequence>
<evidence type="ECO:0000313" key="9">
    <source>
        <dbReference type="EMBL" id="ABK21121.1"/>
    </source>
</evidence>
<dbReference type="GO" id="GO:0016020">
    <property type="term" value="C:membrane"/>
    <property type="evidence" value="ECO:0007669"/>
    <property type="project" value="UniProtKB-SubCell"/>
</dbReference>
<comment type="subcellular location">
    <subcellularLocation>
        <location evidence="1 8">Membrane</location>
        <topology evidence="1 8">Multi-pass membrane protein</topology>
    </subcellularLocation>
</comment>
<evidence type="ECO:0000256" key="5">
    <source>
        <dbReference type="ARBA" id="ARBA00022989"/>
    </source>
</evidence>
<evidence type="ECO:0000256" key="8">
    <source>
        <dbReference type="RuleBase" id="RU363111"/>
    </source>
</evidence>
<evidence type="ECO:0000256" key="1">
    <source>
        <dbReference type="ARBA" id="ARBA00004141"/>
    </source>
</evidence>
<dbReference type="InterPro" id="IPR011691">
    <property type="entry name" value="Vesicle_transpt_SFT2"/>
</dbReference>
<keyword evidence="2 8" id="KW-0813">Transport</keyword>
<evidence type="ECO:0000256" key="3">
    <source>
        <dbReference type="ARBA" id="ARBA00022692"/>
    </source>
</evidence>
<keyword evidence="6 8" id="KW-0472">Membrane</keyword>
<dbReference type="GO" id="GO:0005737">
    <property type="term" value="C:cytoplasm"/>
    <property type="evidence" value="ECO:0007669"/>
    <property type="project" value="UniProtKB-ARBA"/>
</dbReference>
<dbReference type="Pfam" id="PF04178">
    <property type="entry name" value="Got1"/>
    <property type="match status" value="1"/>
</dbReference>
<protein>
    <recommendedName>
        <fullName evidence="8">Vesicle transport protein</fullName>
    </recommendedName>
</protein>
<reference evidence="9" key="1">
    <citation type="journal article" date="2008" name="BMC Genomics">
        <title>A conifer genomics resource of 200,000 spruce (Picea spp.) ESTs and 6,464 high-quality, sequence-finished full-length cDNAs for Sitka spruce (Picea sitchensis).</title>
        <authorList>
            <person name="Ralph S.G."/>
            <person name="Chun H.J."/>
            <person name="Kolosova N."/>
            <person name="Cooper D."/>
            <person name="Oddy C."/>
            <person name="Ritland C.E."/>
            <person name="Kirkpatrick R."/>
            <person name="Moore R."/>
            <person name="Barber S."/>
            <person name="Holt R.A."/>
            <person name="Jones S.J."/>
            <person name="Marra M.A."/>
            <person name="Douglas C.J."/>
            <person name="Ritland K."/>
            <person name="Bohlmann J."/>
        </authorList>
    </citation>
    <scope>NUCLEOTIDE SEQUENCE</scope>
    <source>
        <tissue evidence="9">Green portion of the leader tissue</tissue>
    </source>
</reference>
<evidence type="ECO:0000256" key="2">
    <source>
        <dbReference type="ARBA" id="ARBA00022448"/>
    </source>
</evidence>
<dbReference type="PANTHER" id="PTHR23137:SF6">
    <property type="entry name" value="VESICLE TRANSPORT PROTEIN"/>
    <property type="match status" value="1"/>
</dbReference>
<comment type="similarity">
    <text evidence="7 8">Belongs to the SFT2 family.</text>
</comment>
<dbReference type="OMA" id="CVREAIW"/>
<dbReference type="AlphaFoldDB" id="A9NKG0"/>
<dbReference type="PANTHER" id="PTHR23137">
    <property type="entry name" value="VESICLE TRANSPORT PROTEIN-RELATED"/>
    <property type="match status" value="1"/>
</dbReference>
<dbReference type="GO" id="GO:0015031">
    <property type="term" value="P:protein transport"/>
    <property type="evidence" value="ECO:0007669"/>
    <property type="project" value="UniProtKB-KW"/>
</dbReference>
<dbReference type="InterPro" id="IPR007305">
    <property type="entry name" value="Vesicle_transpt_Got1/SFT2"/>
</dbReference>
<keyword evidence="4 8" id="KW-0653">Protein transport</keyword>
<dbReference type="GO" id="GO:0012505">
    <property type="term" value="C:endomembrane system"/>
    <property type="evidence" value="ECO:0007669"/>
    <property type="project" value="UniProtKB-ARBA"/>
</dbReference>
<feature type="transmembrane region" description="Helical" evidence="8">
    <location>
        <begin position="49"/>
        <end position="70"/>
    </location>
</feature>
<organism evidence="9">
    <name type="scientific">Picea sitchensis</name>
    <name type="common">Sitka spruce</name>
    <name type="synonym">Pinus sitchensis</name>
    <dbReference type="NCBI Taxonomy" id="3332"/>
    <lineage>
        <taxon>Eukaryota</taxon>
        <taxon>Viridiplantae</taxon>
        <taxon>Streptophyta</taxon>
        <taxon>Embryophyta</taxon>
        <taxon>Tracheophyta</taxon>
        <taxon>Spermatophyta</taxon>
        <taxon>Pinopsida</taxon>
        <taxon>Pinidae</taxon>
        <taxon>Conifers I</taxon>
        <taxon>Pinales</taxon>
        <taxon>Pinaceae</taxon>
        <taxon>Picea</taxon>
    </lineage>
</organism>
<keyword evidence="5 8" id="KW-1133">Transmembrane helix</keyword>